<accession>A0AAE1YJK5</accession>
<name>A0AAE1YJK5_9LAMI</name>
<protein>
    <submittedName>
        <fullName evidence="1">Uncharacterized protein</fullName>
    </submittedName>
</protein>
<reference evidence="1" key="2">
    <citation type="journal article" date="2024" name="Plant">
        <title>Genomic evolution and insights into agronomic trait innovations of Sesamum species.</title>
        <authorList>
            <person name="Miao H."/>
            <person name="Wang L."/>
            <person name="Qu L."/>
            <person name="Liu H."/>
            <person name="Sun Y."/>
            <person name="Le M."/>
            <person name="Wang Q."/>
            <person name="Wei S."/>
            <person name="Zheng Y."/>
            <person name="Lin W."/>
            <person name="Duan Y."/>
            <person name="Cao H."/>
            <person name="Xiong S."/>
            <person name="Wang X."/>
            <person name="Wei L."/>
            <person name="Li C."/>
            <person name="Ma Q."/>
            <person name="Ju M."/>
            <person name="Zhao R."/>
            <person name="Li G."/>
            <person name="Mu C."/>
            <person name="Tian Q."/>
            <person name="Mei H."/>
            <person name="Zhang T."/>
            <person name="Gao T."/>
            <person name="Zhang H."/>
        </authorList>
    </citation>
    <scope>NUCLEOTIDE SEQUENCE</scope>
    <source>
        <strain evidence="1">3651</strain>
    </source>
</reference>
<evidence type="ECO:0000313" key="1">
    <source>
        <dbReference type="EMBL" id="KAK4431262.1"/>
    </source>
</evidence>
<dbReference type="AlphaFoldDB" id="A0AAE1YJK5"/>
<organism evidence="1 2">
    <name type="scientific">Sesamum alatum</name>
    <dbReference type="NCBI Taxonomy" id="300844"/>
    <lineage>
        <taxon>Eukaryota</taxon>
        <taxon>Viridiplantae</taxon>
        <taxon>Streptophyta</taxon>
        <taxon>Embryophyta</taxon>
        <taxon>Tracheophyta</taxon>
        <taxon>Spermatophyta</taxon>
        <taxon>Magnoliopsida</taxon>
        <taxon>eudicotyledons</taxon>
        <taxon>Gunneridae</taxon>
        <taxon>Pentapetalae</taxon>
        <taxon>asterids</taxon>
        <taxon>lamiids</taxon>
        <taxon>Lamiales</taxon>
        <taxon>Pedaliaceae</taxon>
        <taxon>Sesamum</taxon>
    </lineage>
</organism>
<reference evidence="1" key="1">
    <citation type="submission" date="2020-06" db="EMBL/GenBank/DDBJ databases">
        <authorList>
            <person name="Li T."/>
            <person name="Hu X."/>
            <person name="Zhang T."/>
            <person name="Song X."/>
            <person name="Zhang H."/>
            <person name="Dai N."/>
            <person name="Sheng W."/>
            <person name="Hou X."/>
            <person name="Wei L."/>
        </authorList>
    </citation>
    <scope>NUCLEOTIDE SEQUENCE</scope>
    <source>
        <strain evidence="1">3651</strain>
        <tissue evidence="1">Leaf</tissue>
    </source>
</reference>
<evidence type="ECO:0000313" key="2">
    <source>
        <dbReference type="Proteomes" id="UP001293254"/>
    </source>
</evidence>
<proteinExistence type="predicted"/>
<dbReference type="EMBL" id="JACGWO010000003">
    <property type="protein sequence ID" value="KAK4431262.1"/>
    <property type="molecule type" value="Genomic_DNA"/>
</dbReference>
<gene>
    <name evidence="1" type="ORF">Salat_0888300</name>
</gene>
<comment type="caution">
    <text evidence="1">The sequence shown here is derived from an EMBL/GenBank/DDBJ whole genome shotgun (WGS) entry which is preliminary data.</text>
</comment>
<keyword evidence="2" id="KW-1185">Reference proteome</keyword>
<sequence length="132" mass="13881">MQCVAFVPPPSAVHLVACLGLGRPSPAQATASSWLGSHAQVRLNMDPRPGSRSPSLNLFASSRGASEMVPGCAQLMRLCSMPRAGPCVTPMSRAGWRPCTLPRDSPCPASRQPVPCLELGCAYAPCLKLDLP</sequence>
<dbReference type="Proteomes" id="UP001293254">
    <property type="component" value="Unassembled WGS sequence"/>
</dbReference>